<dbReference type="EMBL" id="POUB01000086">
    <property type="protein sequence ID" value="PZF97886.1"/>
    <property type="molecule type" value="Genomic_DNA"/>
</dbReference>
<dbReference type="RefSeq" id="WP_111134770.1">
    <property type="nucleotide sequence ID" value="NZ_POUB01000086.1"/>
</dbReference>
<feature type="transmembrane region" description="Helical" evidence="2">
    <location>
        <begin position="20"/>
        <end position="41"/>
    </location>
</feature>
<feature type="region of interest" description="Disordered" evidence="1">
    <location>
        <begin position="45"/>
        <end position="77"/>
    </location>
</feature>
<gene>
    <name evidence="3" type="ORF">C1I99_14595</name>
</gene>
<dbReference type="Proteomes" id="UP000248749">
    <property type="component" value="Unassembled WGS sequence"/>
</dbReference>
<name>A0A2W2DL45_9ACTN</name>
<organism evidence="3 4">
    <name type="scientific">Micromonospora deserti</name>
    <dbReference type="NCBI Taxonomy" id="2070366"/>
    <lineage>
        <taxon>Bacteria</taxon>
        <taxon>Bacillati</taxon>
        <taxon>Actinomycetota</taxon>
        <taxon>Actinomycetes</taxon>
        <taxon>Micromonosporales</taxon>
        <taxon>Micromonosporaceae</taxon>
        <taxon>Micromonospora</taxon>
    </lineage>
</organism>
<proteinExistence type="predicted"/>
<protein>
    <submittedName>
        <fullName evidence="3">Uncharacterized protein</fullName>
    </submittedName>
</protein>
<dbReference type="AlphaFoldDB" id="A0A2W2DL45"/>
<accession>A0A2W2DL45</accession>
<evidence type="ECO:0000313" key="3">
    <source>
        <dbReference type="EMBL" id="PZF97886.1"/>
    </source>
</evidence>
<sequence>MSAVRRAVEFLVTRLLRSRLGIALALAVVVFGVIGAARLVAGPGDPAAGLSNRPSQPITTVDPTAGDDGAISTAAPPLPVTRAGELTPEQTADRFVTAWLGEPGMTAEQWHAGLRPLSTPALVEKLAGADPAGVPAAQMSQAATLRPRSETFVEVLVPFDTGRLRLELVAPDGRWLVDAVDWEQE</sequence>
<dbReference type="OrthoDB" id="3372944at2"/>
<reference evidence="3 4" key="1">
    <citation type="submission" date="2018-01" db="EMBL/GenBank/DDBJ databases">
        <title>Draft genome sequence of Salinispora sp. 13K206.</title>
        <authorList>
            <person name="Sahin N."/>
            <person name="Saygin H."/>
            <person name="Ay H."/>
        </authorList>
    </citation>
    <scope>NUCLEOTIDE SEQUENCE [LARGE SCALE GENOMIC DNA]</scope>
    <source>
        <strain evidence="3 4">13K206</strain>
    </source>
</reference>
<evidence type="ECO:0000256" key="1">
    <source>
        <dbReference type="SAM" id="MobiDB-lite"/>
    </source>
</evidence>
<evidence type="ECO:0000313" key="4">
    <source>
        <dbReference type="Proteomes" id="UP000248749"/>
    </source>
</evidence>
<comment type="caution">
    <text evidence="3">The sequence shown here is derived from an EMBL/GenBank/DDBJ whole genome shotgun (WGS) entry which is preliminary data.</text>
</comment>
<keyword evidence="2" id="KW-1133">Transmembrane helix</keyword>
<feature type="compositionally biased region" description="Polar residues" evidence="1">
    <location>
        <begin position="52"/>
        <end position="62"/>
    </location>
</feature>
<keyword evidence="2" id="KW-0812">Transmembrane</keyword>
<evidence type="ECO:0000256" key="2">
    <source>
        <dbReference type="SAM" id="Phobius"/>
    </source>
</evidence>
<keyword evidence="4" id="KW-1185">Reference proteome</keyword>
<keyword evidence="2" id="KW-0472">Membrane</keyword>